<evidence type="ECO:0000313" key="1">
    <source>
        <dbReference type="EMBL" id="OQV21667.1"/>
    </source>
</evidence>
<organism evidence="1 2">
    <name type="scientific">Hypsibius exemplaris</name>
    <name type="common">Freshwater tardigrade</name>
    <dbReference type="NCBI Taxonomy" id="2072580"/>
    <lineage>
        <taxon>Eukaryota</taxon>
        <taxon>Metazoa</taxon>
        <taxon>Ecdysozoa</taxon>
        <taxon>Tardigrada</taxon>
        <taxon>Eutardigrada</taxon>
        <taxon>Parachela</taxon>
        <taxon>Hypsibioidea</taxon>
        <taxon>Hypsibiidae</taxon>
        <taxon>Hypsibius</taxon>
    </lineage>
</organism>
<reference evidence="2" key="1">
    <citation type="submission" date="2017-01" db="EMBL/GenBank/DDBJ databases">
        <title>Comparative genomics of anhydrobiosis in the tardigrade Hypsibius dujardini.</title>
        <authorList>
            <person name="Yoshida Y."/>
            <person name="Koutsovoulos G."/>
            <person name="Laetsch D."/>
            <person name="Stevens L."/>
            <person name="Kumar S."/>
            <person name="Horikawa D."/>
            <person name="Ishino K."/>
            <person name="Komine S."/>
            <person name="Tomita M."/>
            <person name="Blaxter M."/>
            <person name="Arakawa K."/>
        </authorList>
    </citation>
    <scope>NUCLEOTIDE SEQUENCE [LARGE SCALE GENOMIC DNA]</scope>
    <source>
        <strain evidence="2">Z151</strain>
    </source>
</reference>
<dbReference type="EMBL" id="MTYJ01000021">
    <property type="protein sequence ID" value="OQV21667.1"/>
    <property type="molecule type" value="Genomic_DNA"/>
</dbReference>
<name>A0A1W0X2C1_HYPEX</name>
<keyword evidence="2" id="KW-1185">Reference proteome</keyword>
<dbReference type="AlphaFoldDB" id="A0A1W0X2C1"/>
<evidence type="ECO:0000313" key="2">
    <source>
        <dbReference type="Proteomes" id="UP000192578"/>
    </source>
</evidence>
<dbReference type="Proteomes" id="UP000192578">
    <property type="component" value="Unassembled WGS sequence"/>
</dbReference>
<gene>
    <name evidence="1" type="ORF">BV898_04242</name>
</gene>
<accession>A0A1W0X2C1</accession>
<comment type="caution">
    <text evidence="1">The sequence shown here is derived from an EMBL/GenBank/DDBJ whole genome shotgun (WGS) entry which is preliminary data.</text>
</comment>
<proteinExistence type="predicted"/>
<protein>
    <submittedName>
        <fullName evidence="1">Uncharacterized protein</fullName>
    </submittedName>
</protein>
<sequence>MGDLPYAVGQLRPPDGAFIVLIAPPCMGNSVEARLQRYLASYDEAKKQVPVSFAVSSQQVGSRITRRTDLLERLKARLAAGRSKRQTSLCFNGSTYVYTGTISQFVTTCGSTSGTSGIYNPYSTGTTYPYNTGTYNPYSTGTTYPYYTGSTYPYNTGISTYPYYNTGTSSAVPVSVQCPQTGYPYYSTGTTATCTGTIYNSGSTYNPYSPYSSSYYPYTTGLIIDPLTGLPYTSTVATVTVTPILPVFSQTSYALTQTGCTNTVGTVSATNNSIYSIGFGSNNFSIGSGGVITATTGLAAGTYSLTVISTSSTGTQTSVPVSVVISCATTGR</sequence>